<accession>A0A9P7YKN6</accession>
<dbReference type="OrthoDB" id="21214at2759"/>
<keyword evidence="1" id="KW-0175">Coiled coil</keyword>
<evidence type="ECO:0000313" key="2">
    <source>
        <dbReference type="EMBL" id="KAG9235449.1"/>
    </source>
</evidence>
<evidence type="ECO:0000256" key="1">
    <source>
        <dbReference type="SAM" id="Coils"/>
    </source>
</evidence>
<sequence length="237" mass="26323">MADTTITHLKTVFLRSQITTLSTPFRPSSTFLDAQTHADDALRPRHLDEALTKLNTRLKHHNKTAYGSQAVRHVAGQIDRLYWNAGDRGAARGVGAGGEEWVVRGGDLSRAELIDQLPESWSEEATVGAPEQSAQFAESQRKLRELNERRKAAKEKVEAYTAWRGLLEPFADVGEDVQPNVVRKDGEVERELEKMKLLLLRVERAVGGLERKEGEGEDGMDWEGEEEGRVLGILGGG</sequence>
<dbReference type="GO" id="GO:0031511">
    <property type="term" value="C:Mis6-Sim4 complex"/>
    <property type="evidence" value="ECO:0007669"/>
    <property type="project" value="InterPro"/>
</dbReference>
<proteinExistence type="predicted"/>
<reference evidence="2" key="1">
    <citation type="journal article" date="2021" name="IMA Fungus">
        <title>Genomic characterization of three marine fungi, including Emericellopsis atlantica sp. nov. with signatures of a generalist lifestyle and marine biomass degradation.</title>
        <authorList>
            <person name="Hagestad O.C."/>
            <person name="Hou L."/>
            <person name="Andersen J.H."/>
            <person name="Hansen E.H."/>
            <person name="Altermark B."/>
            <person name="Li C."/>
            <person name="Kuhnert E."/>
            <person name="Cox R.J."/>
            <person name="Crous P.W."/>
            <person name="Spatafora J.W."/>
            <person name="Lail K."/>
            <person name="Amirebrahimi M."/>
            <person name="Lipzen A."/>
            <person name="Pangilinan J."/>
            <person name="Andreopoulos W."/>
            <person name="Hayes R.D."/>
            <person name="Ng V."/>
            <person name="Grigoriev I.V."/>
            <person name="Jackson S.A."/>
            <person name="Sutton T.D.S."/>
            <person name="Dobson A.D.W."/>
            <person name="Rama T."/>
        </authorList>
    </citation>
    <scope>NUCLEOTIDE SEQUENCE</scope>
    <source>
        <strain evidence="2">TRa018bII</strain>
    </source>
</reference>
<dbReference type="AlphaFoldDB" id="A0A9P7YKN6"/>
<comment type="caution">
    <text evidence="2">The sequence shown here is derived from an EMBL/GenBank/DDBJ whole genome shotgun (WGS) entry which is preliminary data.</text>
</comment>
<feature type="coiled-coil region" evidence="1">
    <location>
        <begin position="129"/>
        <end position="163"/>
    </location>
</feature>
<dbReference type="Pfam" id="PF13093">
    <property type="entry name" value="FTA4"/>
    <property type="match status" value="1"/>
</dbReference>
<gene>
    <name evidence="2" type="ORF">BJ875DRAFT_458984</name>
</gene>
<keyword evidence="3" id="KW-1185">Reference proteome</keyword>
<dbReference type="PANTHER" id="PTHR42040:SF1">
    <property type="entry name" value="INNER KINETOCHORE SUBUNIT FTA4"/>
    <property type="match status" value="1"/>
</dbReference>
<dbReference type="EMBL" id="MU251431">
    <property type="protein sequence ID" value="KAG9235449.1"/>
    <property type="molecule type" value="Genomic_DNA"/>
</dbReference>
<dbReference type="PANTHER" id="PTHR42040">
    <property type="entry name" value="INNER KINETOCHORE SUBUNIT FTA4"/>
    <property type="match status" value="1"/>
</dbReference>
<dbReference type="InterPro" id="IPR025207">
    <property type="entry name" value="Sim4_Fta4"/>
</dbReference>
<evidence type="ECO:0000313" key="3">
    <source>
        <dbReference type="Proteomes" id="UP000824998"/>
    </source>
</evidence>
<dbReference type="Proteomes" id="UP000824998">
    <property type="component" value="Unassembled WGS sequence"/>
</dbReference>
<name>A0A9P7YKN6_9HELO</name>
<organism evidence="2 3">
    <name type="scientific">Amylocarpus encephaloides</name>
    <dbReference type="NCBI Taxonomy" id="45428"/>
    <lineage>
        <taxon>Eukaryota</taxon>
        <taxon>Fungi</taxon>
        <taxon>Dikarya</taxon>
        <taxon>Ascomycota</taxon>
        <taxon>Pezizomycotina</taxon>
        <taxon>Leotiomycetes</taxon>
        <taxon>Helotiales</taxon>
        <taxon>Helotiales incertae sedis</taxon>
        <taxon>Amylocarpus</taxon>
    </lineage>
</organism>
<protein>
    <submittedName>
        <fullName evidence="2">Kinetochore Sim4 complex subunit Fta4</fullName>
    </submittedName>
</protein>